<dbReference type="KEGG" id="geh:HYN69_00570"/>
<dbReference type="EMBL" id="CP028918">
    <property type="protein sequence ID" value="AWB47195.1"/>
    <property type="molecule type" value="Genomic_DNA"/>
</dbReference>
<dbReference type="Gene3D" id="3.30.830.10">
    <property type="entry name" value="Metalloenzyme, LuxS/M16 peptidase-like"/>
    <property type="match status" value="1"/>
</dbReference>
<dbReference type="RefSeq" id="WP_108434024.1">
    <property type="nucleotide sequence ID" value="NZ_CP028918.1"/>
</dbReference>
<evidence type="ECO:0000256" key="1">
    <source>
        <dbReference type="SAM" id="Phobius"/>
    </source>
</evidence>
<accession>A0A2S0UHC6</accession>
<name>A0A2S0UHC6_9RHOB</name>
<evidence type="ECO:0000313" key="3">
    <source>
        <dbReference type="Proteomes" id="UP000244496"/>
    </source>
</evidence>
<dbReference type="GO" id="GO:0046872">
    <property type="term" value="F:metal ion binding"/>
    <property type="evidence" value="ECO:0007669"/>
    <property type="project" value="InterPro"/>
</dbReference>
<keyword evidence="1" id="KW-0812">Transmembrane</keyword>
<evidence type="ECO:0008006" key="4">
    <source>
        <dbReference type="Google" id="ProtNLM"/>
    </source>
</evidence>
<dbReference type="Proteomes" id="UP000244496">
    <property type="component" value="Chromosome"/>
</dbReference>
<dbReference type="SUPFAM" id="SSF63411">
    <property type="entry name" value="LuxS/MPP-like metallohydrolase"/>
    <property type="match status" value="1"/>
</dbReference>
<dbReference type="InterPro" id="IPR011249">
    <property type="entry name" value="Metalloenz_LuxS/M16"/>
</dbReference>
<organism evidence="2 3">
    <name type="scientific">Paragemmobacter aquarius</name>
    <dbReference type="NCBI Taxonomy" id="2169400"/>
    <lineage>
        <taxon>Bacteria</taxon>
        <taxon>Pseudomonadati</taxon>
        <taxon>Pseudomonadota</taxon>
        <taxon>Alphaproteobacteria</taxon>
        <taxon>Rhodobacterales</taxon>
        <taxon>Paracoccaceae</taxon>
        <taxon>Paragemmobacter</taxon>
    </lineage>
</organism>
<keyword evidence="1" id="KW-0472">Membrane</keyword>
<feature type="transmembrane region" description="Helical" evidence="1">
    <location>
        <begin position="20"/>
        <end position="38"/>
    </location>
</feature>
<evidence type="ECO:0000313" key="2">
    <source>
        <dbReference type="EMBL" id="AWB47195.1"/>
    </source>
</evidence>
<reference evidence="2 3" key="1">
    <citation type="submission" date="2018-04" db="EMBL/GenBank/DDBJ databases">
        <title>Genome sequencing of Gemmobacter.</title>
        <authorList>
            <person name="Yi H."/>
            <person name="Baek M.-G."/>
        </authorList>
    </citation>
    <scope>NUCLEOTIDE SEQUENCE [LARGE SCALE GENOMIC DNA]</scope>
    <source>
        <strain evidence="2 3">HYN0069</strain>
    </source>
</reference>
<proteinExistence type="predicted"/>
<dbReference type="AlphaFoldDB" id="A0A2S0UHC6"/>
<gene>
    <name evidence="2" type="ORF">HYN69_00570</name>
</gene>
<protein>
    <recommendedName>
        <fullName evidence="4">Zinc protease</fullName>
    </recommendedName>
</protein>
<dbReference type="OrthoDB" id="7860197at2"/>
<keyword evidence="1" id="KW-1133">Transmembrane helix</keyword>
<keyword evidence="3" id="KW-1185">Reference proteome</keyword>
<sequence>MKRRPILTVPTPFRSLTGLYGPIALIVAVMTFAVVMDWRPFQGDDRSTLLSPAFDPDKIEALVVLPYPDGNGPRAHYVEHLAWLPNIGKDSRPEDRDSNAWTNRFAVGYWLAGPPGDLTDMLRRLKGVFDPIDLPRNMAESERDVILREYDLRVGNNPDARAAEEMEAFLYEGNAIAASVIGTPEQIRAQTYDDARAFHAETHRPDRARLVVFGEIPERQLTDAMDDAGFPDLYAQREDIAPPRFVLGAVGMRSFRYPDPNAAPRMIWRKVVALPEPVDFDLLEAQSALARDILDTNLPGGLAGPLRFDAFVVQSFGIAITPVDESHIELTFSAEPDRGIGFAKVQSAYEAALAASAKGVPARTYDRVRERFKGFWPDWSDDDETARWMADRTLARVTALRDPKPEREIRKVDALIDAAGIDAILAALAGPGRTAIAFIGTDPNP</sequence>